<dbReference type="InterPro" id="IPR050846">
    <property type="entry name" value="TLCD"/>
</dbReference>
<feature type="transmembrane region" description="Helical" evidence="5">
    <location>
        <begin position="105"/>
        <end position="123"/>
    </location>
</feature>
<dbReference type="PANTHER" id="PTHR13439:SF0">
    <property type="entry name" value="TOPOISOMERASE I DAMAGE AFFECTED PROTEIN 4"/>
    <property type="match status" value="1"/>
</dbReference>
<reference evidence="7" key="1">
    <citation type="submission" date="2021-02" db="EMBL/GenBank/DDBJ databases">
        <authorList>
            <person name="Dougan E. K."/>
            <person name="Rhodes N."/>
            <person name="Thang M."/>
            <person name="Chan C."/>
        </authorList>
    </citation>
    <scope>NUCLEOTIDE SEQUENCE</scope>
</reference>
<dbReference type="GO" id="GO:0016020">
    <property type="term" value="C:membrane"/>
    <property type="evidence" value="ECO:0007669"/>
    <property type="project" value="UniProtKB-SubCell"/>
</dbReference>
<comment type="subcellular location">
    <subcellularLocation>
        <location evidence="1">Membrane</location>
        <topology evidence="1">Multi-pass membrane protein</topology>
    </subcellularLocation>
</comment>
<proteinExistence type="predicted"/>
<organism evidence="7 8">
    <name type="scientific">Polarella glacialis</name>
    <name type="common">Dinoflagellate</name>
    <dbReference type="NCBI Taxonomy" id="89957"/>
    <lineage>
        <taxon>Eukaryota</taxon>
        <taxon>Sar</taxon>
        <taxon>Alveolata</taxon>
        <taxon>Dinophyceae</taxon>
        <taxon>Suessiales</taxon>
        <taxon>Suessiaceae</taxon>
        <taxon>Polarella</taxon>
    </lineage>
</organism>
<accession>A0A813EFS2</accession>
<dbReference type="GO" id="GO:0005783">
    <property type="term" value="C:endoplasmic reticulum"/>
    <property type="evidence" value="ECO:0007669"/>
    <property type="project" value="TreeGrafter"/>
</dbReference>
<evidence type="ECO:0000313" key="7">
    <source>
        <dbReference type="EMBL" id="CAE8596500.1"/>
    </source>
</evidence>
<dbReference type="PANTHER" id="PTHR13439">
    <property type="entry name" value="CT120 PROTEIN"/>
    <property type="match status" value="1"/>
</dbReference>
<evidence type="ECO:0000259" key="6">
    <source>
        <dbReference type="Pfam" id="PF03798"/>
    </source>
</evidence>
<feature type="transmembrane region" description="Helical" evidence="5">
    <location>
        <begin position="128"/>
        <end position="143"/>
    </location>
</feature>
<evidence type="ECO:0000256" key="1">
    <source>
        <dbReference type="ARBA" id="ARBA00004141"/>
    </source>
</evidence>
<evidence type="ECO:0000313" key="8">
    <source>
        <dbReference type="Proteomes" id="UP000654075"/>
    </source>
</evidence>
<dbReference type="Pfam" id="PF03798">
    <property type="entry name" value="TRAM_LAG1_CLN8"/>
    <property type="match status" value="1"/>
</dbReference>
<keyword evidence="2 5" id="KW-0812">Transmembrane</keyword>
<feature type="transmembrane region" description="Helical" evidence="5">
    <location>
        <begin position="196"/>
        <end position="219"/>
    </location>
</feature>
<dbReference type="EMBL" id="CAJNNV010008649">
    <property type="protein sequence ID" value="CAE8596500.1"/>
    <property type="molecule type" value="Genomic_DNA"/>
</dbReference>
<keyword evidence="3 5" id="KW-1133">Transmembrane helix</keyword>
<dbReference type="InterPro" id="IPR006634">
    <property type="entry name" value="TLC-dom"/>
</dbReference>
<feature type="transmembrane region" description="Helical" evidence="5">
    <location>
        <begin position="20"/>
        <end position="40"/>
    </location>
</feature>
<dbReference type="GO" id="GO:0055088">
    <property type="term" value="P:lipid homeostasis"/>
    <property type="evidence" value="ECO:0007669"/>
    <property type="project" value="TreeGrafter"/>
</dbReference>
<feature type="domain" description="TLC" evidence="6">
    <location>
        <begin position="164"/>
        <end position="258"/>
    </location>
</feature>
<keyword evidence="4 5" id="KW-0472">Membrane</keyword>
<keyword evidence="8" id="KW-1185">Reference proteome</keyword>
<name>A0A813EFS2_POLGL</name>
<evidence type="ECO:0000256" key="3">
    <source>
        <dbReference type="ARBA" id="ARBA00022989"/>
    </source>
</evidence>
<dbReference type="Proteomes" id="UP000654075">
    <property type="component" value="Unassembled WGS sequence"/>
</dbReference>
<sequence length="282" mass="31004">REPGVCGLTCIFSSGCLPMIALHLGVFYGSSTFVIVLRRLGLMPTPTEKSPEFKCSFYTGWHLPGAIMSFPIALQGILAMAELAGTDSDAQASALASPFVQEGCTWFYVYLLVDTVLITLHGIGSKEIYVHHLIFLLIGVALVEGEKMGGQCCMALNGRKEGLMAAGLLTQEASTPLLNLFMLLRAFKGLEHTLTQIAFMLFAVLFFVFRIVIICYITSPYLYNNWSDPNNCVGSPLRWLVWCAALLGNLGLQLNWFNVIGKRAIPFFFPKKSSSKGSHKSE</sequence>
<evidence type="ECO:0000256" key="2">
    <source>
        <dbReference type="ARBA" id="ARBA00022692"/>
    </source>
</evidence>
<feature type="transmembrane region" description="Helical" evidence="5">
    <location>
        <begin position="239"/>
        <end position="257"/>
    </location>
</feature>
<dbReference type="AlphaFoldDB" id="A0A813EFS2"/>
<feature type="transmembrane region" description="Helical" evidence="5">
    <location>
        <begin position="61"/>
        <end position="85"/>
    </location>
</feature>
<feature type="non-terminal residue" evidence="7">
    <location>
        <position position="1"/>
    </location>
</feature>
<protein>
    <recommendedName>
        <fullName evidence="6">TLC domain-containing protein</fullName>
    </recommendedName>
</protein>
<evidence type="ECO:0000256" key="5">
    <source>
        <dbReference type="SAM" id="Phobius"/>
    </source>
</evidence>
<feature type="transmembrane region" description="Helical" evidence="5">
    <location>
        <begin position="163"/>
        <end position="184"/>
    </location>
</feature>
<dbReference type="OrthoDB" id="10582850at2759"/>
<evidence type="ECO:0000256" key="4">
    <source>
        <dbReference type="ARBA" id="ARBA00023136"/>
    </source>
</evidence>
<comment type="caution">
    <text evidence="7">The sequence shown here is derived from an EMBL/GenBank/DDBJ whole genome shotgun (WGS) entry which is preliminary data.</text>
</comment>
<gene>
    <name evidence="7" type="ORF">PGLA1383_LOCUS14964</name>
</gene>